<protein>
    <submittedName>
        <fullName evidence="1">Uncharacterized protein</fullName>
    </submittedName>
</protein>
<dbReference type="AlphaFoldDB" id="A0A6C0DF25"/>
<evidence type="ECO:0000313" key="1">
    <source>
        <dbReference type="EMBL" id="QHT14559.1"/>
    </source>
</evidence>
<name>A0A6C0DF25_9ZZZZ</name>
<organism evidence="1">
    <name type="scientific">viral metagenome</name>
    <dbReference type="NCBI Taxonomy" id="1070528"/>
    <lineage>
        <taxon>unclassified sequences</taxon>
        <taxon>metagenomes</taxon>
        <taxon>organismal metagenomes</taxon>
    </lineage>
</organism>
<accession>A0A6C0DF25</accession>
<proteinExistence type="predicted"/>
<reference evidence="1" key="1">
    <citation type="journal article" date="2020" name="Nature">
        <title>Giant virus diversity and host interactions through global metagenomics.</title>
        <authorList>
            <person name="Schulz F."/>
            <person name="Roux S."/>
            <person name="Paez-Espino D."/>
            <person name="Jungbluth S."/>
            <person name="Walsh D.A."/>
            <person name="Denef V.J."/>
            <person name="McMahon K.D."/>
            <person name="Konstantinidis K.T."/>
            <person name="Eloe-Fadrosh E.A."/>
            <person name="Kyrpides N.C."/>
            <person name="Woyke T."/>
        </authorList>
    </citation>
    <scope>NUCLEOTIDE SEQUENCE</scope>
    <source>
        <strain evidence="1">GVMAG-M-3300023174-141</strain>
    </source>
</reference>
<sequence>MLQIFLLAFTLHYANAVIPMMSLARTQYMVPCNICSSAVLYEMKHPSSNHVEFEKKAHQACHQATPDVFKQKACVSLLTRYSRSFLLDQRKGLSVHSSCVQSKGTDCIETHFTVLCDPHKKKGYCHVIPINE</sequence>
<dbReference type="EMBL" id="MN739586">
    <property type="protein sequence ID" value="QHT14559.1"/>
    <property type="molecule type" value="Genomic_DNA"/>
</dbReference>